<dbReference type="EMBL" id="HM030731">
    <property type="protein sequence ID" value="ADE33062.1"/>
    <property type="molecule type" value="Genomic_DNA"/>
</dbReference>
<dbReference type="GO" id="GO:0008270">
    <property type="term" value="F:zinc ion binding"/>
    <property type="evidence" value="ECO:0007669"/>
    <property type="project" value="InterPro"/>
</dbReference>
<dbReference type="InterPro" id="IPR003615">
    <property type="entry name" value="HNH_nuc"/>
</dbReference>
<dbReference type="Pfam" id="PF01844">
    <property type="entry name" value="HNH"/>
    <property type="match status" value="1"/>
</dbReference>
<evidence type="ECO:0000313" key="4">
    <source>
        <dbReference type="EMBL" id="ADE33062.1"/>
    </source>
</evidence>
<keyword evidence="2" id="KW-0378">Hydrolase</keyword>
<feature type="non-terminal residue" evidence="4">
    <location>
        <position position="1"/>
    </location>
</feature>
<reference evidence="4" key="1">
    <citation type="journal article" date="2010" name="Environ. Microbiol.">
        <title>The metavirome of a hypersaline environment.</title>
        <authorList>
            <person name="Santos F."/>
            <person name="Yarza P."/>
            <person name="Parro V."/>
            <person name="Briones C."/>
            <person name="Anton J."/>
        </authorList>
    </citation>
    <scope>NUCLEOTIDE SEQUENCE</scope>
</reference>
<dbReference type="Gene3D" id="1.10.30.50">
    <property type="match status" value="1"/>
</dbReference>
<name>D5MAW1_9VIRU</name>
<feature type="domain" description="HNH nuclease" evidence="3">
    <location>
        <begin position="40"/>
        <end position="99"/>
    </location>
</feature>
<accession>D5MAW1</accession>
<sequence>IDMMDRFDIDRRDRTYYSGERSKQWKGGTPTGLYDGEWAKAREKARSRDGYICQRCGVFEDELDTELDVHHKVPYRDFDDPNKANELDNLVSLCNRCHPIIEAWSLIPEHE</sequence>
<evidence type="ECO:0000256" key="1">
    <source>
        <dbReference type="ARBA" id="ARBA00022722"/>
    </source>
</evidence>
<dbReference type="CDD" id="cd00085">
    <property type="entry name" value="HNHc"/>
    <property type="match status" value="1"/>
</dbReference>
<evidence type="ECO:0000256" key="2">
    <source>
        <dbReference type="ARBA" id="ARBA00022801"/>
    </source>
</evidence>
<evidence type="ECO:0000259" key="3">
    <source>
        <dbReference type="SMART" id="SM00507"/>
    </source>
</evidence>
<proteinExistence type="predicted"/>
<dbReference type="PANTHER" id="PTHR41286">
    <property type="entry name" value="HNH NUCLEASE YAJD-RELATED"/>
    <property type="match status" value="1"/>
</dbReference>
<organism evidence="4">
    <name type="scientific">uncultured virus</name>
    <dbReference type="NCBI Taxonomy" id="340016"/>
    <lineage>
        <taxon>Viruses</taxon>
        <taxon>environmental samples</taxon>
    </lineage>
</organism>
<keyword evidence="4" id="KW-0255">Endonuclease</keyword>
<dbReference type="PANTHER" id="PTHR41286:SF1">
    <property type="entry name" value="HNH NUCLEASE YAJD-RELATED"/>
    <property type="match status" value="1"/>
</dbReference>
<protein>
    <submittedName>
        <fullName evidence="4">HNH endonuclease</fullName>
    </submittedName>
</protein>
<dbReference type="GO" id="GO:0016787">
    <property type="term" value="F:hydrolase activity"/>
    <property type="evidence" value="ECO:0007669"/>
    <property type="project" value="UniProtKB-KW"/>
</dbReference>
<dbReference type="InterPro" id="IPR002711">
    <property type="entry name" value="HNH"/>
</dbReference>
<keyword evidence="1" id="KW-0540">Nuclease</keyword>
<dbReference type="GO" id="GO:0004519">
    <property type="term" value="F:endonuclease activity"/>
    <property type="evidence" value="ECO:0007669"/>
    <property type="project" value="UniProtKB-KW"/>
</dbReference>
<dbReference type="SMART" id="SM00507">
    <property type="entry name" value="HNHc"/>
    <property type="match status" value="1"/>
</dbReference>
<dbReference type="GO" id="GO:0003676">
    <property type="term" value="F:nucleic acid binding"/>
    <property type="evidence" value="ECO:0007669"/>
    <property type="project" value="InterPro"/>
</dbReference>